<evidence type="ECO:0000256" key="2">
    <source>
        <dbReference type="ARBA" id="ARBA00022553"/>
    </source>
</evidence>
<proteinExistence type="predicted"/>
<dbReference type="GO" id="GO:0008982">
    <property type="term" value="F:protein-N(PI)-phosphohistidine-sugar phosphotransferase activity"/>
    <property type="evidence" value="ECO:0007669"/>
    <property type="project" value="InterPro"/>
</dbReference>
<dbReference type="InterPro" id="IPR003501">
    <property type="entry name" value="PTS_EIIB_2/3"/>
</dbReference>
<dbReference type="Proteomes" id="UP000322976">
    <property type="component" value="Unassembled WGS sequence"/>
</dbReference>
<dbReference type="GO" id="GO:0016301">
    <property type="term" value="F:kinase activity"/>
    <property type="evidence" value="ECO:0007669"/>
    <property type="project" value="UniProtKB-KW"/>
</dbReference>
<dbReference type="GO" id="GO:0009401">
    <property type="term" value="P:phosphoenolpyruvate-dependent sugar phosphotransferase system"/>
    <property type="evidence" value="ECO:0007669"/>
    <property type="project" value="UniProtKB-KW"/>
</dbReference>
<accession>A0A5D8QEY7</accession>
<keyword evidence="4" id="KW-0808">Transferase</keyword>
<feature type="modified residue" description="Phosphocysteine; by EIIA" evidence="7">
    <location>
        <position position="8"/>
    </location>
</feature>
<evidence type="ECO:0000313" key="11">
    <source>
        <dbReference type="Proteomes" id="UP000322976"/>
    </source>
</evidence>
<dbReference type="Gene3D" id="3.40.50.2300">
    <property type="match status" value="1"/>
</dbReference>
<evidence type="ECO:0000256" key="8">
    <source>
        <dbReference type="SAM" id="SignalP"/>
    </source>
</evidence>
<dbReference type="PANTHER" id="PTHR34581:SF2">
    <property type="entry name" value="PTS SYSTEM N,N'-DIACETYLCHITOBIOSE-SPECIFIC EIIB COMPONENT"/>
    <property type="match status" value="1"/>
</dbReference>
<organism evidence="10 11">
    <name type="scientific">Calorimonas adulescens</name>
    <dbReference type="NCBI Taxonomy" id="2606906"/>
    <lineage>
        <taxon>Bacteria</taxon>
        <taxon>Bacillati</taxon>
        <taxon>Bacillota</taxon>
        <taxon>Clostridia</taxon>
        <taxon>Thermoanaerobacterales</taxon>
        <taxon>Thermoanaerobacteraceae</taxon>
        <taxon>Calorimonas</taxon>
    </lineage>
</organism>
<evidence type="ECO:0000259" key="9">
    <source>
        <dbReference type="PROSITE" id="PS51100"/>
    </source>
</evidence>
<dbReference type="CDD" id="cd05564">
    <property type="entry name" value="PTS_IIB_chitobiose_lichenan"/>
    <property type="match status" value="1"/>
</dbReference>
<evidence type="ECO:0000256" key="6">
    <source>
        <dbReference type="ARBA" id="ARBA00022777"/>
    </source>
</evidence>
<keyword evidence="2" id="KW-0597">Phosphoprotein</keyword>
<comment type="caution">
    <text evidence="10">The sequence shown here is derived from an EMBL/GenBank/DDBJ whole genome shotgun (WGS) entry which is preliminary data.</text>
</comment>
<keyword evidence="3 10" id="KW-0762">Sugar transport</keyword>
<evidence type="ECO:0000256" key="1">
    <source>
        <dbReference type="ARBA" id="ARBA00022448"/>
    </source>
</evidence>
<feature type="chain" id="PRO_5038334961" evidence="8">
    <location>
        <begin position="19"/>
        <end position="106"/>
    </location>
</feature>
<protein>
    <submittedName>
        <fullName evidence="10">PTS sugar transporter subunit IIB</fullName>
    </submittedName>
</protein>
<feature type="domain" description="PTS EIIB type-3" evidence="9">
    <location>
        <begin position="1"/>
        <end position="106"/>
    </location>
</feature>
<dbReference type="SUPFAM" id="SSF52794">
    <property type="entry name" value="PTS system IIB component-like"/>
    <property type="match status" value="1"/>
</dbReference>
<keyword evidence="6" id="KW-0418">Kinase</keyword>
<dbReference type="AlphaFoldDB" id="A0A5D8QEY7"/>
<keyword evidence="5" id="KW-0598">Phosphotransferase system</keyword>
<evidence type="ECO:0000256" key="4">
    <source>
        <dbReference type="ARBA" id="ARBA00022679"/>
    </source>
</evidence>
<dbReference type="EMBL" id="VTPS01000003">
    <property type="protein sequence ID" value="TZE82987.1"/>
    <property type="molecule type" value="Genomic_DNA"/>
</dbReference>
<evidence type="ECO:0000313" key="10">
    <source>
        <dbReference type="EMBL" id="TZE82987.1"/>
    </source>
</evidence>
<dbReference type="Pfam" id="PF02302">
    <property type="entry name" value="PTS_IIB"/>
    <property type="match status" value="1"/>
</dbReference>
<dbReference type="RefSeq" id="WP_149544544.1">
    <property type="nucleotide sequence ID" value="NZ_VTPS01000003.1"/>
</dbReference>
<dbReference type="InterPro" id="IPR036095">
    <property type="entry name" value="PTS_EIIB-like_sf"/>
</dbReference>
<evidence type="ECO:0000256" key="3">
    <source>
        <dbReference type="ARBA" id="ARBA00022597"/>
    </source>
</evidence>
<keyword evidence="8" id="KW-0732">Signal</keyword>
<dbReference type="InterPro" id="IPR013012">
    <property type="entry name" value="PTS_EIIB_3"/>
</dbReference>
<gene>
    <name evidence="10" type="ORF">FWJ32_03275</name>
</gene>
<keyword evidence="11" id="KW-1185">Reference proteome</keyword>
<sequence length="106" mass="11874">MKKVYLFCSAGMSTSLLASNMQKVANDHNLPIEVKAFSLPNLQDIYEKEHPDCILLGPQVRFAYEETKKTYNKLNIPVGLIDASDYGSINGERVLKLAIKLMKQGL</sequence>
<evidence type="ECO:0000256" key="5">
    <source>
        <dbReference type="ARBA" id="ARBA00022683"/>
    </source>
</evidence>
<reference evidence="10 11" key="1">
    <citation type="submission" date="2019-08" db="EMBL/GenBank/DDBJ databases">
        <title>Calorimonas adulescens gen. nov., sp. nov., an anaerobic thermophilic bacterium from Sakhalin hot spring.</title>
        <authorList>
            <person name="Khomyakova M.A."/>
            <person name="Merkel A.Y."/>
            <person name="Novikov A."/>
            <person name="Bonch-Osmolovskaya E.A."/>
            <person name="Slobodkin A.I."/>
        </authorList>
    </citation>
    <scope>NUCLEOTIDE SEQUENCE [LARGE SCALE GENOMIC DNA]</scope>
    <source>
        <strain evidence="10 11">A05MB</strain>
    </source>
</reference>
<evidence type="ECO:0000256" key="7">
    <source>
        <dbReference type="PROSITE-ProRule" id="PRU00423"/>
    </source>
</evidence>
<keyword evidence="1" id="KW-0813">Transport</keyword>
<feature type="signal peptide" evidence="8">
    <location>
        <begin position="1"/>
        <end position="18"/>
    </location>
</feature>
<dbReference type="InterPro" id="IPR051819">
    <property type="entry name" value="PTS_sugar-specific_EIIB"/>
</dbReference>
<name>A0A5D8QEY7_9THEO</name>
<dbReference type="PROSITE" id="PS51100">
    <property type="entry name" value="PTS_EIIB_TYPE_3"/>
    <property type="match status" value="1"/>
</dbReference>
<dbReference type="PANTHER" id="PTHR34581">
    <property type="entry name" value="PTS SYSTEM N,N'-DIACETYLCHITOBIOSE-SPECIFIC EIIB COMPONENT"/>
    <property type="match status" value="1"/>
</dbReference>